<feature type="region of interest" description="Disordered" evidence="1">
    <location>
        <begin position="1360"/>
        <end position="1411"/>
    </location>
</feature>
<feature type="compositionally biased region" description="Acidic residues" evidence="1">
    <location>
        <begin position="1123"/>
        <end position="1143"/>
    </location>
</feature>
<evidence type="ECO:0000256" key="1">
    <source>
        <dbReference type="SAM" id="MobiDB-lite"/>
    </source>
</evidence>
<proteinExistence type="predicted"/>
<dbReference type="PANTHER" id="PTHR14753:SF3">
    <property type="entry name" value="F-BOX ONLY PROTEIN 38"/>
    <property type="match status" value="1"/>
</dbReference>
<feature type="compositionally biased region" description="Polar residues" evidence="1">
    <location>
        <begin position="1015"/>
        <end position="1043"/>
    </location>
</feature>
<feature type="compositionally biased region" description="Low complexity" evidence="1">
    <location>
        <begin position="676"/>
        <end position="700"/>
    </location>
</feature>
<dbReference type="InterPro" id="IPR032675">
    <property type="entry name" value="LRR_dom_sf"/>
</dbReference>
<dbReference type="SUPFAM" id="SSF52047">
    <property type="entry name" value="RNI-like"/>
    <property type="match status" value="1"/>
</dbReference>
<evidence type="ECO:0000313" key="2">
    <source>
        <dbReference type="EMBL" id="OWF49713.1"/>
    </source>
</evidence>
<dbReference type="Proteomes" id="UP000242188">
    <property type="component" value="Unassembled WGS sequence"/>
</dbReference>
<name>A0A210QLU8_MIZYE</name>
<dbReference type="OrthoDB" id="10036898at2759"/>
<dbReference type="InterPro" id="IPR042354">
    <property type="entry name" value="FBX38"/>
</dbReference>
<gene>
    <name evidence="2" type="ORF">KP79_PYT04539</name>
</gene>
<dbReference type="GO" id="GO:0005737">
    <property type="term" value="C:cytoplasm"/>
    <property type="evidence" value="ECO:0007669"/>
    <property type="project" value="TreeGrafter"/>
</dbReference>
<dbReference type="EMBL" id="NEDP02002985">
    <property type="protein sequence ID" value="OWF49713.1"/>
    <property type="molecule type" value="Genomic_DNA"/>
</dbReference>
<dbReference type="GO" id="GO:0070936">
    <property type="term" value="P:protein K48-linked ubiquitination"/>
    <property type="evidence" value="ECO:0007669"/>
    <property type="project" value="TreeGrafter"/>
</dbReference>
<dbReference type="GO" id="GO:0031146">
    <property type="term" value="P:SCF-dependent proteasomal ubiquitin-dependent protein catabolic process"/>
    <property type="evidence" value="ECO:0007669"/>
    <property type="project" value="InterPro"/>
</dbReference>
<dbReference type="SUPFAM" id="SSF81383">
    <property type="entry name" value="F-box domain"/>
    <property type="match status" value="1"/>
</dbReference>
<comment type="caution">
    <text evidence="2">The sequence shown here is derived from an EMBL/GenBank/DDBJ whole genome shotgun (WGS) entry which is preliminary data.</text>
</comment>
<dbReference type="PANTHER" id="PTHR14753">
    <property type="entry name" value="F-BOX ONLY PROTEIN 38"/>
    <property type="match status" value="1"/>
</dbReference>
<feature type="compositionally biased region" description="Basic and acidic residues" evidence="1">
    <location>
        <begin position="785"/>
        <end position="821"/>
    </location>
</feature>
<feature type="compositionally biased region" description="Basic and acidic residues" evidence="1">
    <location>
        <begin position="1389"/>
        <end position="1399"/>
    </location>
</feature>
<dbReference type="InterPro" id="IPR036047">
    <property type="entry name" value="F-box-like_dom_sf"/>
</dbReference>
<feature type="compositionally biased region" description="Polar residues" evidence="1">
    <location>
        <begin position="708"/>
        <end position="723"/>
    </location>
</feature>
<feature type="compositionally biased region" description="Basic and acidic residues" evidence="1">
    <location>
        <begin position="1360"/>
        <end position="1382"/>
    </location>
</feature>
<accession>A0A210QLU8</accession>
<dbReference type="CDD" id="cd22107">
    <property type="entry name" value="F-box_FBXO38"/>
    <property type="match status" value="1"/>
</dbReference>
<reference evidence="2 3" key="1">
    <citation type="journal article" date="2017" name="Nat. Ecol. Evol.">
        <title>Scallop genome provides insights into evolution of bilaterian karyotype and development.</title>
        <authorList>
            <person name="Wang S."/>
            <person name="Zhang J."/>
            <person name="Jiao W."/>
            <person name="Li J."/>
            <person name="Xun X."/>
            <person name="Sun Y."/>
            <person name="Guo X."/>
            <person name="Huan P."/>
            <person name="Dong B."/>
            <person name="Zhang L."/>
            <person name="Hu X."/>
            <person name="Sun X."/>
            <person name="Wang J."/>
            <person name="Zhao C."/>
            <person name="Wang Y."/>
            <person name="Wang D."/>
            <person name="Huang X."/>
            <person name="Wang R."/>
            <person name="Lv J."/>
            <person name="Li Y."/>
            <person name="Zhang Z."/>
            <person name="Liu B."/>
            <person name="Lu W."/>
            <person name="Hui Y."/>
            <person name="Liang J."/>
            <person name="Zhou Z."/>
            <person name="Hou R."/>
            <person name="Li X."/>
            <person name="Liu Y."/>
            <person name="Li H."/>
            <person name="Ning X."/>
            <person name="Lin Y."/>
            <person name="Zhao L."/>
            <person name="Xing Q."/>
            <person name="Dou J."/>
            <person name="Li Y."/>
            <person name="Mao J."/>
            <person name="Guo H."/>
            <person name="Dou H."/>
            <person name="Li T."/>
            <person name="Mu C."/>
            <person name="Jiang W."/>
            <person name="Fu Q."/>
            <person name="Fu X."/>
            <person name="Miao Y."/>
            <person name="Liu J."/>
            <person name="Yu Q."/>
            <person name="Li R."/>
            <person name="Liao H."/>
            <person name="Li X."/>
            <person name="Kong Y."/>
            <person name="Jiang Z."/>
            <person name="Chourrout D."/>
            <person name="Li R."/>
            <person name="Bao Z."/>
        </authorList>
    </citation>
    <scope>NUCLEOTIDE SEQUENCE [LARGE SCALE GENOMIC DNA]</scope>
    <source>
        <strain evidence="2 3">PY_sf001</strain>
    </source>
</reference>
<dbReference type="GO" id="GO:0005634">
    <property type="term" value="C:nucleus"/>
    <property type="evidence" value="ECO:0007669"/>
    <property type="project" value="TreeGrafter"/>
</dbReference>
<dbReference type="Gene3D" id="3.80.10.10">
    <property type="entry name" value="Ribonuclease Inhibitor"/>
    <property type="match status" value="1"/>
</dbReference>
<protein>
    <submittedName>
        <fullName evidence="2">F-box only protein 38</fullName>
    </submittedName>
</protein>
<feature type="region of interest" description="Disordered" evidence="1">
    <location>
        <begin position="1012"/>
        <end position="1043"/>
    </location>
</feature>
<evidence type="ECO:0000313" key="3">
    <source>
        <dbReference type="Proteomes" id="UP000242188"/>
    </source>
</evidence>
<organism evidence="2 3">
    <name type="scientific">Mizuhopecten yessoensis</name>
    <name type="common">Japanese scallop</name>
    <name type="synonym">Patinopecten yessoensis</name>
    <dbReference type="NCBI Taxonomy" id="6573"/>
    <lineage>
        <taxon>Eukaryota</taxon>
        <taxon>Metazoa</taxon>
        <taxon>Spiralia</taxon>
        <taxon>Lophotrochozoa</taxon>
        <taxon>Mollusca</taxon>
        <taxon>Bivalvia</taxon>
        <taxon>Autobranchia</taxon>
        <taxon>Pteriomorphia</taxon>
        <taxon>Pectinida</taxon>
        <taxon>Pectinoidea</taxon>
        <taxon>Pectinidae</taxon>
        <taxon>Mizuhopecten</taxon>
    </lineage>
</organism>
<sequence length="1932" mass="213752">MNKRKRLKPSIRPAEMVVSANRETGGRMHNKDWLSTLSLEILCHVLDYLPLKDVMKMDHRSKQLHEAVSLHLRVRKKIDFTEKDFFGWMSQTITDKTLSNLLSRCRDLEYVQGLHVPYIAKRRTRGLDTLSVPGITEALALCTNLKGVEISDIFLLEAVLAYLPEVEILGTFKNRIGNFPFDDANKLILSENPRITSLHLIGVSIPELPPLMYLKHLQLRWVNLSGPHPFMDFAAPQLQTFVMAHCGGPANSNPLKYVRLITSLATSQNLKRLELIRVPILGGLLQHVVEDSWRIGGFKKINHLKFGACKFILEMDIGYLVITAAPNIEELSLQPSMTKDSLFISLRLADVSFKFLQTLHLGFVDAFPEPGQWTNEDLIAEHLSDVVEHPAMVTDVGMKSVGQCFPELKHVQIYNCPHINNPTSWLISGTQTWIQLRELYLRRCHAIRLADFCLFIDKLPNLELLHLEHMFREPPKGCSRVGLSAGTGLGMSSALVGSHQGPNISDIGDDSENENDNNNNELVHQGLGDILDEQGATEHVPANREGVNTSSVEHVTKPANQTAEDNILTNKRTDSVETSEIIGSEVSCIDHDQTPSKPEGCMCEHQTNNTEGIGSVKLNSTEPTETSTSVLGIVLPIQSKTDIDVTEMAPHQQPSSSQQLLLIGSKITSETRTPFSVSSSLISHPSSNRRSENSSSGISHDQIFIPNETGTSPQEQKLCSVSGESEKMLPTGESVSYTESKMNEAVSRMKAEHVIELEDRMEEGDEEDTFLLHGEDIAYEDTWSDDDKSSDGQDSSINRKDSKLGKVTDDTAHCDSNRQDSDTLVERCKAMAGEQKDFQRGHSGLGNVNSKAQEENSLSVYTLGEPKHSDVLEGVEKMDTSGGLVTEHSRFPEADGSANLNCEDKGHQGMGSLGTFPERQGLDSARQPTNTAVCSVEVNNHREDSDSKMCDICQRPHPLDSKGYTHGQTCNTSQAPTCTKCDSQSYCQSEGRQHSFIESESENNQLDIQGKGQDQYRSNHQGQGHNLMNNKGQGQCQSNNEGQVQNETDLVRNSTSNEDRGIETNPIKMTTNGILIPDSKESKQVTTDGDNASSSLKHLIKCENESKLEISIAKLSDTREEKFDDVEEEEEEEEEYSDEDEEETVLIVRREEPRGYKVTSEKVNRAEKVIQENNITLSGEVSVRSLSGEITIDPTQGQMAGIVSNVVIMLGMTMRRPKATGTRQLGRDIVVTVAGRSTYVGSGEIDVSIVSGKKIIAILQTDQPAGPCETLSDVLRNCGLPSILHLITEGDLQEINRDKSLVTNVGRTQTPVWKCSFEGEDHENVGLVESNEEGHLKAGTLHGEQCPMKVHSDCTDECKTTATSDRDSVISTSHEARNDEGNTKSGQTKLEESEADKINCDQSQGQVPDQDKIRCESQVQNKVPGKDLMKCKIPVQDQAPDTDMMRCKSPVQNQALDRDMMRCKSPVQDQAPDRDMIKCKSPVQDQAPDQDMIKCKSPVQDQARDRDMIRCDCPVRGILHTCSGMVVLLSPCCQMYGNMRIRDAQVSSAIPPSAFGAFWSCTVDDPGPSTVVDPKLAVTKVDNSIQKGKDNDKACQTLATSSQSDPSNQVISCLSMGGPTTHNSVGVSTISNSGAQVGSHIDGKRMIDQATSTSDPVIEDDHIQILEIKSRSLTCLSLNMVGITDLVLTDCPKLSRVTGCACRVLKKVKTQSAPKLQKMSFAQCRKLDEEFLLEQIASLAAVKNRVVYLRPLHEFDRASLEERLFGGHEVDYGLCVVYDYNPSPQDSMYNRTRVATWPHLFIGINLELLQSYNFRQWDGVTSSKYPWDRNIYTMAGENENGSKWELTTDIPWLRPLSECTNLSQSRLSTQDQKVGVYCPAAKGHFSVTECLADLQNDIAEKQAGGIGLVPFSVVVYINMCDVSGEPVHDPYI</sequence>
<dbReference type="STRING" id="6573.A0A210QLU8"/>
<feature type="region of interest" description="Disordered" evidence="1">
    <location>
        <begin position="1118"/>
        <end position="1143"/>
    </location>
</feature>
<keyword evidence="3" id="KW-1185">Reference proteome</keyword>
<feature type="region of interest" description="Disordered" evidence="1">
    <location>
        <begin position="781"/>
        <end position="821"/>
    </location>
</feature>
<feature type="region of interest" description="Disordered" evidence="1">
    <location>
        <begin position="673"/>
        <end position="746"/>
    </location>
</feature>
<feature type="region of interest" description="Disordered" evidence="1">
    <location>
        <begin position="499"/>
        <end position="523"/>
    </location>
</feature>